<evidence type="ECO:0000256" key="4">
    <source>
        <dbReference type="ARBA" id="ARBA00023136"/>
    </source>
</evidence>
<evidence type="ECO:0000256" key="3">
    <source>
        <dbReference type="ARBA" id="ARBA00022989"/>
    </source>
</evidence>
<dbReference type="RefSeq" id="WP_105959731.1">
    <property type="nucleotide sequence ID" value="NZ_PVNS01000011.1"/>
</dbReference>
<keyword evidence="4 5" id="KW-0472">Membrane</keyword>
<gene>
    <name evidence="6" type="ORF">C6I21_12060</name>
</gene>
<proteinExistence type="predicted"/>
<dbReference type="EMBL" id="PVNS01000011">
    <property type="protein sequence ID" value="PRO64876.1"/>
    <property type="molecule type" value="Genomic_DNA"/>
</dbReference>
<feature type="transmembrane region" description="Helical" evidence="5">
    <location>
        <begin position="42"/>
        <end position="65"/>
    </location>
</feature>
<protein>
    <submittedName>
        <fullName evidence="6">DUF1516 domain-containing protein</fullName>
    </submittedName>
</protein>
<feature type="transmembrane region" description="Helical" evidence="5">
    <location>
        <begin position="12"/>
        <end position="30"/>
    </location>
</feature>
<feature type="transmembrane region" description="Helical" evidence="5">
    <location>
        <begin position="71"/>
        <end position="88"/>
    </location>
</feature>
<keyword evidence="2 5" id="KW-0812">Transmembrane</keyword>
<keyword evidence="7" id="KW-1185">Reference proteome</keyword>
<name>A0A2P6MF16_ALKUR</name>
<dbReference type="InterPro" id="IPR010899">
    <property type="entry name" value="UPF0344"/>
</dbReference>
<comment type="caution">
    <text evidence="6">The sequence shown here is derived from an EMBL/GenBank/DDBJ whole genome shotgun (WGS) entry which is preliminary data.</text>
</comment>
<keyword evidence="3 5" id="KW-1133">Transmembrane helix</keyword>
<sequence>MGTYDIMVHSHSLFWLIAFITFTLSVVFSGKGKAKPAKIMHMILRLCYILLLITGISMIVMNFYWATFVKGLLAFWLIFMMELIAVRSSKGILEGRQKTTFWIGFAAAVTLVFIFGYGVTG</sequence>
<evidence type="ECO:0000256" key="1">
    <source>
        <dbReference type="ARBA" id="ARBA00022475"/>
    </source>
</evidence>
<dbReference type="OrthoDB" id="2365314at2"/>
<dbReference type="AlphaFoldDB" id="A0A2P6MF16"/>
<dbReference type="Proteomes" id="UP000243650">
    <property type="component" value="Unassembled WGS sequence"/>
</dbReference>
<reference evidence="6 7" key="1">
    <citation type="submission" date="2018-03" db="EMBL/GenBank/DDBJ databases">
        <title>Bacillus urumqiensis sp. nov., a moderately haloalkaliphilic bacterium isolated from a salt lake.</title>
        <authorList>
            <person name="Zhao B."/>
            <person name="Liao Z."/>
        </authorList>
    </citation>
    <scope>NUCLEOTIDE SEQUENCE [LARGE SCALE GENOMIC DNA]</scope>
    <source>
        <strain evidence="6 7">BZ-SZ-XJ18</strain>
    </source>
</reference>
<evidence type="ECO:0000256" key="2">
    <source>
        <dbReference type="ARBA" id="ARBA00022692"/>
    </source>
</evidence>
<organism evidence="6 7">
    <name type="scientific">Alkalicoccus urumqiensis</name>
    <name type="common">Bacillus urumqiensis</name>
    <dbReference type="NCBI Taxonomy" id="1548213"/>
    <lineage>
        <taxon>Bacteria</taxon>
        <taxon>Bacillati</taxon>
        <taxon>Bacillota</taxon>
        <taxon>Bacilli</taxon>
        <taxon>Bacillales</taxon>
        <taxon>Bacillaceae</taxon>
        <taxon>Alkalicoccus</taxon>
    </lineage>
</organism>
<dbReference type="Pfam" id="PF07457">
    <property type="entry name" value="DUF1516"/>
    <property type="match status" value="1"/>
</dbReference>
<feature type="transmembrane region" description="Helical" evidence="5">
    <location>
        <begin position="100"/>
        <end position="119"/>
    </location>
</feature>
<evidence type="ECO:0000256" key="5">
    <source>
        <dbReference type="SAM" id="Phobius"/>
    </source>
</evidence>
<accession>A0A2P6MF16</accession>
<evidence type="ECO:0000313" key="7">
    <source>
        <dbReference type="Proteomes" id="UP000243650"/>
    </source>
</evidence>
<evidence type="ECO:0000313" key="6">
    <source>
        <dbReference type="EMBL" id="PRO64876.1"/>
    </source>
</evidence>
<keyword evidence="1" id="KW-1003">Cell membrane</keyword>